<comment type="function">
    <text evidence="1 9">The alpha subunit is responsible for the aldol cleavage of indoleglycerol phosphate to indole and glyceraldehyde 3-phosphate.</text>
</comment>
<comment type="pathway">
    <text evidence="2 9">Amino-acid biosynthesis; L-tryptophan biosynthesis; L-tryptophan from chorismate: step 5/5.</text>
</comment>
<dbReference type="HAMAP" id="MF_00131">
    <property type="entry name" value="Trp_synth_alpha"/>
    <property type="match status" value="1"/>
</dbReference>
<keyword evidence="4 9" id="KW-0028">Amino-acid biosynthesis</keyword>
<organism evidence="11 12">
    <name type="scientific">Paenibacillus lycopersici</name>
    <dbReference type="NCBI Taxonomy" id="2704462"/>
    <lineage>
        <taxon>Bacteria</taxon>
        <taxon>Bacillati</taxon>
        <taxon>Bacillota</taxon>
        <taxon>Bacilli</taxon>
        <taxon>Bacillales</taxon>
        <taxon>Paenibacillaceae</taxon>
        <taxon>Paenibacillus</taxon>
    </lineage>
</organism>
<evidence type="ECO:0000256" key="3">
    <source>
        <dbReference type="ARBA" id="ARBA00011270"/>
    </source>
</evidence>
<evidence type="ECO:0000256" key="2">
    <source>
        <dbReference type="ARBA" id="ARBA00004733"/>
    </source>
</evidence>
<keyword evidence="7 9" id="KW-0456">Lyase</keyword>
<dbReference type="InterPro" id="IPR002028">
    <property type="entry name" value="Trp_synthase_suA"/>
</dbReference>
<dbReference type="SUPFAM" id="SSF51366">
    <property type="entry name" value="Ribulose-phoshate binding barrel"/>
    <property type="match status" value="1"/>
</dbReference>
<evidence type="ECO:0000256" key="4">
    <source>
        <dbReference type="ARBA" id="ARBA00022605"/>
    </source>
</evidence>
<dbReference type="Gene3D" id="3.20.20.70">
    <property type="entry name" value="Aldolase class I"/>
    <property type="match status" value="1"/>
</dbReference>
<name>A0A6C0FTQ9_9BACL</name>
<accession>A0A6C0FTQ9</accession>
<comment type="subunit">
    <text evidence="3 9">Tetramer of two alpha and two beta chains.</text>
</comment>
<dbReference type="GO" id="GO:0005829">
    <property type="term" value="C:cytosol"/>
    <property type="evidence" value="ECO:0007669"/>
    <property type="project" value="TreeGrafter"/>
</dbReference>
<dbReference type="UniPathway" id="UPA00035">
    <property type="reaction ID" value="UER00044"/>
</dbReference>
<protein>
    <recommendedName>
        <fullName evidence="9">Tryptophan synthase alpha chain</fullName>
        <ecNumber evidence="9">4.2.1.20</ecNumber>
    </recommendedName>
</protein>
<comment type="similarity">
    <text evidence="9 10">Belongs to the TrpA family.</text>
</comment>
<dbReference type="CDD" id="cd04724">
    <property type="entry name" value="Tryptophan_synthase_alpha"/>
    <property type="match status" value="1"/>
</dbReference>
<dbReference type="EC" id="4.2.1.20" evidence="9"/>
<dbReference type="AlphaFoldDB" id="A0A6C0FTQ9"/>
<dbReference type="Pfam" id="PF00290">
    <property type="entry name" value="Trp_syntA"/>
    <property type="match status" value="1"/>
</dbReference>
<dbReference type="PANTHER" id="PTHR43406">
    <property type="entry name" value="TRYPTOPHAN SYNTHASE, ALPHA CHAIN"/>
    <property type="match status" value="1"/>
</dbReference>
<dbReference type="PANTHER" id="PTHR43406:SF1">
    <property type="entry name" value="TRYPTOPHAN SYNTHASE ALPHA CHAIN, CHLOROPLASTIC"/>
    <property type="match status" value="1"/>
</dbReference>
<dbReference type="Proteomes" id="UP000476064">
    <property type="component" value="Chromosome"/>
</dbReference>
<proteinExistence type="inferred from homology"/>
<dbReference type="FunFam" id="3.20.20.70:FF:000037">
    <property type="entry name" value="Tryptophan synthase alpha chain"/>
    <property type="match status" value="1"/>
</dbReference>
<evidence type="ECO:0000256" key="1">
    <source>
        <dbReference type="ARBA" id="ARBA00003365"/>
    </source>
</evidence>
<dbReference type="NCBIfam" id="TIGR00262">
    <property type="entry name" value="trpA"/>
    <property type="match status" value="1"/>
</dbReference>
<evidence type="ECO:0000313" key="11">
    <source>
        <dbReference type="EMBL" id="QHT60546.1"/>
    </source>
</evidence>
<dbReference type="InterPro" id="IPR013785">
    <property type="entry name" value="Aldolase_TIM"/>
</dbReference>
<reference evidence="11 12" key="1">
    <citation type="submission" date="2020-01" db="EMBL/GenBank/DDBJ databases">
        <title>Paenibacillus sp. nov., isolated from tomato rhizosphere.</title>
        <authorList>
            <person name="Weon H.-Y."/>
            <person name="Lee S.A."/>
        </authorList>
    </citation>
    <scope>NUCLEOTIDE SEQUENCE [LARGE SCALE GENOMIC DNA]</scope>
    <source>
        <strain evidence="11 12">12200R-189</strain>
    </source>
</reference>
<evidence type="ECO:0000256" key="10">
    <source>
        <dbReference type="RuleBase" id="RU003662"/>
    </source>
</evidence>
<dbReference type="PROSITE" id="PS00167">
    <property type="entry name" value="TRP_SYNTHASE_ALPHA"/>
    <property type="match status" value="1"/>
</dbReference>
<comment type="catalytic activity">
    <reaction evidence="8 9">
        <text>(1S,2R)-1-C-(indol-3-yl)glycerol 3-phosphate + L-serine = D-glyceraldehyde 3-phosphate + L-tryptophan + H2O</text>
        <dbReference type="Rhea" id="RHEA:10532"/>
        <dbReference type="ChEBI" id="CHEBI:15377"/>
        <dbReference type="ChEBI" id="CHEBI:33384"/>
        <dbReference type="ChEBI" id="CHEBI:57912"/>
        <dbReference type="ChEBI" id="CHEBI:58866"/>
        <dbReference type="ChEBI" id="CHEBI:59776"/>
        <dbReference type="EC" id="4.2.1.20"/>
    </reaction>
</comment>
<keyword evidence="6 9" id="KW-0057">Aromatic amino acid biosynthesis</keyword>
<dbReference type="InterPro" id="IPR011060">
    <property type="entry name" value="RibuloseP-bd_barrel"/>
</dbReference>
<evidence type="ECO:0000256" key="8">
    <source>
        <dbReference type="ARBA" id="ARBA00049047"/>
    </source>
</evidence>
<gene>
    <name evidence="9" type="primary">trpA</name>
    <name evidence="11" type="ORF">GXP70_11780</name>
</gene>
<evidence type="ECO:0000256" key="5">
    <source>
        <dbReference type="ARBA" id="ARBA00022822"/>
    </source>
</evidence>
<evidence type="ECO:0000256" key="9">
    <source>
        <dbReference type="HAMAP-Rule" id="MF_00131"/>
    </source>
</evidence>
<sequence length="273" mass="29275">MSIQRNDIDAAFRRLREEGRTALIPFITVGDPDLAATVDIIAALEEAGADMIELGVPYSDPLADGPVIQRASERALANARVTLADVIEVAAQSRAAGVQLPFILFSYYNPILQFGLDRFFGLVASKGISGMIVPDLPIEEDAELREMAEAAGIHLIPLVAPTSNDRVKRIAEKARGFVYCVSSLGVTGVRADFHQGIDEFLTTVRGATDTPIAVGFGISSREQVERFGKQADGVIVGSAIVRKIEEVVPLLQASETKREGLAQIRAFVSGLKG</sequence>
<evidence type="ECO:0000256" key="6">
    <source>
        <dbReference type="ARBA" id="ARBA00023141"/>
    </source>
</evidence>
<evidence type="ECO:0000313" key="12">
    <source>
        <dbReference type="Proteomes" id="UP000476064"/>
    </source>
</evidence>
<keyword evidence="5 9" id="KW-0822">Tryptophan biosynthesis</keyword>
<evidence type="ECO:0000256" key="7">
    <source>
        <dbReference type="ARBA" id="ARBA00023239"/>
    </source>
</evidence>
<feature type="active site" description="Proton acceptor" evidence="9">
    <location>
        <position position="64"/>
    </location>
</feature>
<keyword evidence="12" id="KW-1185">Reference proteome</keyword>
<dbReference type="EMBL" id="CP048209">
    <property type="protein sequence ID" value="QHT60546.1"/>
    <property type="molecule type" value="Genomic_DNA"/>
</dbReference>
<dbReference type="RefSeq" id="WP_162356858.1">
    <property type="nucleotide sequence ID" value="NZ_CP048209.1"/>
</dbReference>
<dbReference type="KEGG" id="plyc:GXP70_11780"/>
<feature type="active site" description="Proton acceptor" evidence="9">
    <location>
        <position position="53"/>
    </location>
</feature>
<dbReference type="GO" id="GO:0004834">
    <property type="term" value="F:tryptophan synthase activity"/>
    <property type="evidence" value="ECO:0007669"/>
    <property type="project" value="UniProtKB-UniRule"/>
</dbReference>
<dbReference type="InterPro" id="IPR018204">
    <property type="entry name" value="Trp_synthase_alpha_AS"/>
</dbReference>